<gene>
    <name evidence="1" type="ORF">PCOR1329_LOCUS62613</name>
</gene>
<proteinExistence type="predicted"/>
<sequence>AYAFFEANEDAKGARRQARASRDAGQLVAGDPADVRFTVNRKWFKVCEEVGVEAAGDPEMDAGIFAPKPDDAEGE</sequence>
<dbReference type="Proteomes" id="UP001189429">
    <property type="component" value="Unassembled WGS sequence"/>
</dbReference>
<name>A0ABN9W2C7_9DINO</name>
<dbReference type="EMBL" id="CAUYUJ010017915">
    <property type="protein sequence ID" value="CAK0879080.1"/>
    <property type="molecule type" value="Genomic_DNA"/>
</dbReference>
<evidence type="ECO:0000313" key="2">
    <source>
        <dbReference type="Proteomes" id="UP001189429"/>
    </source>
</evidence>
<feature type="non-terminal residue" evidence="1">
    <location>
        <position position="75"/>
    </location>
</feature>
<protein>
    <submittedName>
        <fullName evidence="1">Uncharacterized protein</fullName>
    </submittedName>
</protein>
<comment type="caution">
    <text evidence="1">The sequence shown here is derived from an EMBL/GenBank/DDBJ whole genome shotgun (WGS) entry which is preliminary data.</text>
</comment>
<keyword evidence="2" id="KW-1185">Reference proteome</keyword>
<evidence type="ECO:0000313" key="1">
    <source>
        <dbReference type="EMBL" id="CAK0879080.1"/>
    </source>
</evidence>
<feature type="non-terminal residue" evidence="1">
    <location>
        <position position="1"/>
    </location>
</feature>
<reference evidence="1" key="1">
    <citation type="submission" date="2023-10" db="EMBL/GenBank/DDBJ databases">
        <authorList>
            <person name="Chen Y."/>
            <person name="Shah S."/>
            <person name="Dougan E. K."/>
            <person name="Thang M."/>
            <person name="Chan C."/>
        </authorList>
    </citation>
    <scope>NUCLEOTIDE SEQUENCE [LARGE SCALE GENOMIC DNA]</scope>
</reference>
<organism evidence="1 2">
    <name type="scientific">Prorocentrum cordatum</name>
    <dbReference type="NCBI Taxonomy" id="2364126"/>
    <lineage>
        <taxon>Eukaryota</taxon>
        <taxon>Sar</taxon>
        <taxon>Alveolata</taxon>
        <taxon>Dinophyceae</taxon>
        <taxon>Prorocentrales</taxon>
        <taxon>Prorocentraceae</taxon>
        <taxon>Prorocentrum</taxon>
    </lineage>
</organism>
<accession>A0ABN9W2C7</accession>